<dbReference type="AlphaFoldDB" id="A0A151R8C9"/>
<dbReference type="Pfam" id="PF13976">
    <property type="entry name" value="gag_pre-integrs"/>
    <property type="match status" value="1"/>
</dbReference>
<dbReference type="Proteomes" id="UP000075243">
    <property type="component" value="Unassembled WGS sequence"/>
</dbReference>
<dbReference type="Pfam" id="PF14223">
    <property type="entry name" value="Retrotran_gag_2"/>
    <property type="match status" value="1"/>
</dbReference>
<dbReference type="Gene3D" id="3.30.420.10">
    <property type="entry name" value="Ribonuclease H-like superfamily/Ribonuclease H"/>
    <property type="match status" value="1"/>
</dbReference>
<dbReference type="InterPro" id="IPR025724">
    <property type="entry name" value="GAG-pre-integrase_dom"/>
</dbReference>
<proteinExistence type="predicted"/>
<gene>
    <name evidence="4" type="ORF">KK1_039826</name>
</gene>
<organism evidence="4 5">
    <name type="scientific">Cajanus cajan</name>
    <name type="common">Pigeon pea</name>
    <name type="synonym">Cajanus indicus</name>
    <dbReference type="NCBI Taxonomy" id="3821"/>
    <lineage>
        <taxon>Eukaryota</taxon>
        <taxon>Viridiplantae</taxon>
        <taxon>Streptophyta</taxon>
        <taxon>Embryophyta</taxon>
        <taxon>Tracheophyta</taxon>
        <taxon>Spermatophyta</taxon>
        <taxon>Magnoliopsida</taxon>
        <taxon>eudicotyledons</taxon>
        <taxon>Gunneridae</taxon>
        <taxon>Pentapetalae</taxon>
        <taxon>rosids</taxon>
        <taxon>fabids</taxon>
        <taxon>Fabales</taxon>
        <taxon>Fabaceae</taxon>
        <taxon>Papilionoideae</taxon>
        <taxon>50 kb inversion clade</taxon>
        <taxon>NPAAA clade</taxon>
        <taxon>indigoferoid/millettioid clade</taxon>
        <taxon>Phaseoleae</taxon>
        <taxon>Cajanus</taxon>
    </lineage>
</organism>
<feature type="compositionally biased region" description="Basic residues" evidence="1">
    <location>
        <begin position="174"/>
        <end position="183"/>
    </location>
</feature>
<evidence type="ECO:0000259" key="3">
    <source>
        <dbReference type="Pfam" id="PF22936"/>
    </source>
</evidence>
<evidence type="ECO:0000313" key="4">
    <source>
        <dbReference type="EMBL" id="KYP38888.1"/>
    </source>
</evidence>
<dbReference type="Pfam" id="PF22936">
    <property type="entry name" value="Pol_BBD"/>
    <property type="match status" value="1"/>
</dbReference>
<feature type="compositionally biased region" description="Gly residues" evidence="1">
    <location>
        <begin position="163"/>
        <end position="173"/>
    </location>
</feature>
<feature type="domain" description="GAG-pre-integrase" evidence="2">
    <location>
        <begin position="428"/>
        <end position="481"/>
    </location>
</feature>
<dbReference type="InterPro" id="IPR036397">
    <property type="entry name" value="RNaseH_sf"/>
</dbReference>
<feature type="region of interest" description="Disordered" evidence="1">
    <location>
        <begin position="138"/>
        <end position="183"/>
    </location>
</feature>
<protein>
    <submittedName>
        <fullName evidence="4">Retrovirus-related Pol polyprotein from transposon TNT 1-94</fullName>
    </submittedName>
</protein>
<evidence type="ECO:0000256" key="1">
    <source>
        <dbReference type="SAM" id="MobiDB-lite"/>
    </source>
</evidence>
<feature type="compositionally biased region" description="Polar residues" evidence="1">
    <location>
        <begin position="138"/>
        <end position="157"/>
    </location>
</feature>
<keyword evidence="5" id="KW-1185">Reference proteome</keyword>
<dbReference type="InterPro" id="IPR012337">
    <property type="entry name" value="RNaseH-like_sf"/>
</dbReference>
<reference evidence="4" key="1">
    <citation type="journal article" date="2012" name="Nat. Biotechnol.">
        <title>Draft genome sequence of pigeonpea (Cajanus cajan), an orphan legume crop of resource-poor farmers.</title>
        <authorList>
            <person name="Varshney R.K."/>
            <person name="Chen W."/>
            <person name="Li Y."/>
            <person name="Bharti A.K."/>
            <person name="Saxena R.K."/>
            <person name="Schlueter J.A."/>
            <person name="Donoghue M.T."/>
            <person name="Azam S."/>
            <person name="Fan G."/>
            <person name="Whaley A.M."/>
            <person name="Farmer A.D."/>
            <person name="Sheridan J."/>
            <person name="Iwata A."/>
            <person name="Tuteja R."/>
            <person name="Penmetsa R.V."/>
            <person name="Wu W."/>
            <person name="Upadhyaya H.D."/>
            <person name="Yang S.P."/>
            <person name="Shah T."/>
            <person name="Saxena K.B."/>
            <person name="Michael T."/>
            <person name="McCombie W.R."/>
            <person name="Yang B."/>
            <person name="Zhang G."/>
            <person name="Yang H."/>
            <person name="Wang J."/>
            <person name="Spillane C."/>
            <person name="Cook D.R."/>
            <person name="May G.D."/>
            <person name="Xu X."/>
            <person name="Jackson S.A."/>
        </authorList>
    </citation>
    <scope>NUCLEOTIDE SEQUENCE [LARGE SCALE GENOMIC DNA]</scope>
</reference>
<accession>A0A151R8C9</accession>
<dbReference type="SUPFAM" id="SSF53098">
    <property type="entry name" value="Ribonuclease H-like"/>
    <property type="match status" value="1"/>
</dbReference>
<evidence type="ECO:0000313" key="5">
    <source>
        <dbReference type="Proteomes" id="UP000075243"/>
    </source>
</evidence>
<feature type="domain" description="Retrovirus-related Pol polyprotein from transposon TNT 1-94-like beta-barrel" evidence="3">
    <location>
        <begin position="295"/>
        <end position="375"/>
    </location>
</feature>
<dbReference type="Gramene" id="C.cajan_36249.t">
    <property type="protein sequence ID" value="C.cajan_36249.t.cds1"/>
    <property type="gene ID" value="C.cajan_36249"/>
</dbReference>
<dbReference type="EMBL" id="KQ483958">
    <property type="protein sequence ID" value="KYP38888.1"/>
    <property type="molecule type" value="Genomic_DNA"/>
</dbReference>
<dbReference type="PANTHER" id="PTHR47481">
    <property type="match status" value="1"/>
</dbReference>
<dbReference type="InterPro" id="IPR054722">
    <property type="entry name" value="PolX-like_BBD"/>
</dbReference>
<evidence type="ECO:0000259" key="2">
    <source>
        <dbReference type="Pfam" id="PF13976"/>
    </source>
</evidence>
<dbReference type="PANTHER" id="PTHR47481:SF30">
    <property type="entry name" value="CCHC-TYPE DOMAIN-CONTAINING PROTEIN"/>
    <property type="match status" value="1"/>
</dbReference>
<dbReference type="OMA" id="STTEYIE"/>
<sequence>MSKDMLTRVIGCKSSFQIWDKIHAYFHAHTNARARQLRSDLRSTTLDNRTISDYLLRIQSLVDSLQAIGDSVSSKEHLDIVLEGLPEEYESTVSLICSRFDVLSIEEVETLLLAHESRLEKFKKKTLVSVNLLESSSDSNTPALQPQANLAHQDSQFSSFRGGRQGARSGRGGRSNHRYGRGRGRFSGTQCQVCHRYGHIASTCYYRFDSNFVPNLPFDNSFPANTSTTHPVFGYNPSPFQSQSAPRPANFSNGVLGPRPPNPNASLAYLISPGNLHTSASALAMSSSSPGTNIWYPDSGASNHVTNVSHNIQQYTPFEGPDQIVIGNGQGLPINSSGVTHFSSPLKPHISLTLHNLLYVPTITKNMISVSQFCKDNSVFFEFHSNFCLVKSQDSNETLLHGVVGPDGLYQFPSLLLPRQPPAVLPFVHTVSSNSVSYATWHSRLGHAHNDVIKSVFKLCNFPIINKSVSDFCTSCCLGKSHKLPSHLSKTVYHTPFELIYSDLWGPAPVLSDNGYQYYVTFVDAHTRFTWIFLLKSKAHTLDVFK</sequence>
<name>A0A151R8C9_CAJCA</name>
<dbReference type="GO" id="GO:0003676">
    <property type="term" value="F:nucleic acid binding"/>
    <property type="evidence" value="ECO:0007669"/>
    <property type="project" value="InterPro"/>
</dbReference>